<dbReference type="Proteomes" id="UP000282311">
    <property type="component" value="Unassembled WGS sequence"/>
</dbReference>
<gene>
    <name evidence="2" type="ORF">D7M11_13880</name>
</gene>
<keyword evidence="3" id="KW-1185">Reference proteome</keyword>
<organism evidence="2 3">
    <name type="scientific">Paenibacillus ginsengarvi</name>
    <dbReference type="NCBI Taxonomy" id="400777"/>
    <lineage>
        <taxon>Bacteria</taxon>
        <taxon>Bacillati</taxon>
        <taxon>Bacillota</taxon>
        <taxon>Bacilli</taxon>
        <taxon>Bacillales</taxon>
        <taxon>Paenibacillaceae</taxon>
        <taxon>Paenibacillus</taxon>
    </lineage>
</organism>
<evidence type="ECO:0000313" key="3">
    <source>
        <dbReference type="Proteomes" id="UP000282311"/>
    </source>
</evidence>
<comment type="caution">
    <text evidence="2">The sequence shown here is derived from an EMBL/GenBank/DDBJ whole genome shotgun (WGS) entry which is preliminary data.</text>
</comment>
<accession>A0A3B0CIH7</accession>
<sequence>MKAAWLAGLMLVFCLTGCESDEWKSKNEQLSKQVAQLESELLIQRKAEQMRINEVNRLQQQIIEMNRTSKEQQNWIDRQNVTMDRVKRLTEMKSFSYTVLAEGTSKNKKEKVVYVSDVPDSTVDQETYLLRASIEFANEPEFTISLWRDKELAIRYSKGDYDEKETIIGWSGFRARFGVIRQSEEEHRLLLFLSMDDIDNLEFGKYTNQER</sequence>
<dbReference type="EMBL" id="RBAH01000009">
    <property type="protein sequence ID" value="RKN84097.1"/>
    <property type="molecule type" value="Genomic_DNA"/>
</dbReference>
<protein>
    <submittedName>
        <fullName evidence="2">Uncharacterized protein</fullName>
    </submittedName>
</protein>
<name>A0A3B0CIH7_9BACL</name>
<reference evidence="2 3" key="1">
    <citation type="journal article" date="2007" name="Int. J. Syst. Evol. Microbiol.">
        <title>Paenibacillus ginsengarvi sp. nov., isolated from soil from ginseng cultivation.</title>
        <authorList>
            <person name="Yoon M.H."/>
            <person name="Ten L.N."/>
            <person name="Im W.T."/>
        </authorList>
    </citation>
    <scope>NUCLEOTIDE SEQUENCE [LARGE SCALE GENOMIC DNA]</scope>
    <source>
        <strain evidence="2 3">KCTC 13059</strain>
    </source>
</reference>
<evidence type="ECO:0000256" key="1">
    <source>
        <dbReference type="SAM" id="Coils"/>
    </source>
</evidence>
<dbReference type="AlphaFoldDB" id="A0A3B0CIH7"/>
<keyword evidence="1" id="KW-0175">Coiled coil</keyword>
<feature type="coiled-coil region" evidence="1">
    <location>
        <begin position="20"/>
        <end position="47"/>
    </location>
</feature>
<proteinExistence type="predicted"/>
<evidence type="ECO:0000313" key="2">
    <source>
        <dbReference type="EMBL" id="RKN84097.1"/>
    </source>
</evidence>